<dbReference type="RefSeq" id="WP_235122799.1">
    <property type="nucleotide sequence ID" value="NZ_CP090978.1"/>
</dbReference>
<feature type="domain" description="NAD(P)-binding" evidence="1">
    <location>
        <begin position="2"/>
        <end position="198"/>
    </location>
</feature>
<dbReference type="SUPFAM" id="SSF51735">
    <property type="entry name" value="NAD(P)-binding Rossmann-fold domains"/>
    <property type="match status" value="1"/>
</dbReference>
<gene>
    <name evidence="2" type="ORF">L0M14_03470</name>
</gene>
<dbReference type="Gene3D" id="3.90.25.10">
    <property type="entry name" value="UDP-galactose 4-epimerase, domain 1"/>
    <property type="match status" value="1"/>
</dbReference>
<keyword evidence="2" id="KW-0456">Lyase</keyword>
<dbReference type="EC" id="4.2.1.47" evidence="2"/>
<keyword evidence="3" id="KW-1185">Reference proteome</keyword>
<accession>A0ABY3SRD3</accession>
<evidence type="ECO:0000313" key="2">
    <source>
        <dbReference type="EMBL" id="UJF36244.1"/>
    </source>
</evidence>
<evidence type="ECO:0000259" key="1">
    <source>
        <dbReference type="Pfam" id="PF16363"/>
    </source>
</evidence>
<proteinExistence type="predicted"/>
<name>A0ABY3SRD3_9BACL</name>
<evidence type="ECO:0000313" key="3">
    <source>
        <dbReference type="Proteomes" id="UP001649230"/>
    </source>
</evidence>
<dbReference type="Pfam" id="PF16363">
    <property type="entry name" value="GDP_Man_Dehyd"/>
    <property type="match status" value="1"/>
</dbReference>
<dbReference type="PANTHER" id="PTHR43000">
    <property type="entry name" value="DTDP-D-GLUCOSE 4,6-DEHYDRATASE-RELATED"/>
    <property type="match status" value="1"/>
</dbReference>
<dbReference type="Gene3D" id="3.40.50.720">
    <property type="entry name" value="NAD(P)-binding Rossmann-like Domain"/>
    <property type="match status" value="1"/>
</dbReference>
<organism evidence="2 3">
    <name type="scientific">Paenibacillus hexagrammi</name>
    <dbReference type="NCBI Taxonomy" id="2908839"/>
    <lineage>
        <taxon>Bacteria</taxon>
        <taxon>Bacillati</taxon>
        <taxon>Bacillota</taxon>
        <taxon>Bacilli</taxon>
        <taxon>Bacillales</taxon>
        <taxon>Paenibacillaceae</taxon>
        <taxon>Paenibacillus</taxon>
    </lineage>
</organism>
<reference evidence="2 3" key="1">
    <citation type="journal article" date="2024" name="Int. J. Syst. Evol. Microbiol.">
        <title>Paenibacillus hexagrammi sp. nov., a novel bacterium isolated from the gut content of Hexagrammos agrammus.</title>
        <authorList>
            <person name="Jung H.K."/>
            <person name="Kim D.G."/>
            <person name="Zin H."/>
            <person name="Park J."/>
            <person name="Jung H."/>
            <person name="Kim Y.O."/>
            <person name="Kong H.J."/>
            <person name="Kim J.W."/>
            <person name="Kim Y.S."/>
        </authorList>
    </citation>
    <scope>NUCLEOTIDE SEQUENCE [LARGE SCALE GENOMIC DNA]</scope>
    <source>
        <strain evidence="2 3">YPD9-1</strain>
    </source>
</reference>
<dbReference type="InterPro" id="IPR036291">
    <property type="entry name" value="NAD(P)-bd_dom_sf"/>
</dbReference>
<sequence>MLLEASKCSDIRKFIQISTDEVYGSLDDTGYFTESSPILPNNPYSASKAAVDHLVRSYHHTYGLPVNFVRFANIYGPSQYPEKLIPMKIKKALDNKEIPIHGQGLSIRDWFFVQDNVTAIDAILNNGLPGEIYNIGAQEERRTIDVVQVILEIIGKMRGLITFIDDRQGQDYRYANDPSKIMNDLDWQPRYNFELGLRITINWYVENRTWWKALQSVG</sequence>
<dbReference type="GO" id="GO:0008446">
    <property type="term" value="F:GDP-mannose 4,6-dehydratase activity"/>
    <property type="evidence" value="ECO:0007669"/>
    <property type="project" value="UniProtKB-EC"/>
</dbReference>
<dbReference type="Proteomes" id="UP001649230">
    <property type="component" value="Chromosome"/>
</dbReference>
<dbReference type="EMBL" id="CP090978">
    <property type="protein sequence ID" value="UJF36244.1"/>
    <property type="molecule type" value="Genomic_DNA"/>
</dbReference>
<dbReference type="InterPro" id="IPR016040">
    <property type="entry name" value="NAD(P)-bd_dom"/>
</dbReference>
<protein>
    <submittedName>
        <fullName evidence="2">GDP-mannose 4,6-dehydratase</fullName>
        <ecNumber evidence="2">4.2.1.47</ecNumber>
    </submittedName>
</protein>